<dbReference type="Pfam" id="PF13701">
    <property type="entry name" value="DDE_Tnp_1_4"/>
    <property type="match status" value="1"/>
</dbReference>
<organism evidence="2">
    <name type="scientific">hydrothermal vent metagenome</name>
    <dbReference type="NCBI Taxonomy" id="652676"/>
    <lineage>
        <taxon>unclassified sequences</taxon>
        <taxon>metagenomes</taxon>
        <taxon>ecological metagenomes</taxon>
    </lineage>
</organism>
<protein>
    <recommendedName>
        <fullName evidence="1">Transposase DDE domain-containing protein</fullName>
    </recommendedName>
</protein>
<dbReference type="AlphaFoldDB" id="A0A3B0T269"/>
<proteinExistence type="predicted"/>
<accession>A0A3B0T269</accession>
<evidence type="ECO:0000313" key="2">
    <source>
        <dbReference type="EMBL" id="VAW10133.1"/>
    </source>
</evidence>
<gene>
    <name evidence="2" type="ORF">MNBD_BACTEROID03-990</name>
</gene>
<dbReference type="InterPro" id="IPR025668">
    <property type="entry name" value="Tnp_DDE_dom"/>
</dbReference>
<feature type="domain" description="Transposase DDE" evidence="1">
    <location>
        <begin position="2"/>
        <end position="61"/>
    </location>
</feature>
<evidence type="ECO:0000259" key="1">
    <source>
        <dbReference type="Pfam" id="PF13701"/>
    </source>
</evidence>
<sequence length="111" mass="12981">MMILGYQDANDVTHLQHGPLFKDVLQGDLASRPTISRFENSMDKHSIFELCNTWADHYVSTLCGRKRIIIKTRATYLLKVGATIKITKRRIFYQLSKAFVYKNLFREIITR</sequence>
<name>A0A3B0T269_9ZZZZ</name>
<reference evidence="2" key="1">
    <citation type="submission" date="2018-06" db="EMBL/GenBank/DDBJ databases">
        <authorList>
            <person name="Zhirakovskaya E."/>
        </authorList>
    </citation>
    <scope>NUCLEOTIDE SEQUENCE</scope>
</reference>
<dbReference type="EMBL" id="UOEL01000014">
    <property type="protein sequence ID" value="VAW10133.1"/>
    <property type="molecule type" value="Genomic_DNA"/>
</dbReference>